<dbReference type="AlphaFoldDB" id="A0A0C3Q4L4"/>
<dbReference type="EMBL" id="KN823073">
    <property type="protein sequence ID" value="KIO23910.1"/>
    <property type="molecule type" value="Genomic_DNA"/>
</dbReference>
<dbReference type="OrthoDB" id="3251375at2759"/>
<keyword evidence="3" id="KW-1185">Reference proteome</keyword>
<keyword evidence="1" id="KW-1133">Transmembrane helix</keyword>
<dbReference type="Proteomes" id="UP000054248">
    <property type="component" value="Unassembled WGS sequence"/>
</dbReference>
<reference evidence="3" key="2">
    <citation type="submission" date="2015-01" db="EMBL/GenBank/DDBJ databases">
        <title>Evolutionary Origins and Diversification of the Mycorrhizal Mutualists.</title>
        <authorList>
            <consortium name="DOE Joint Genome Institute"/>
            <consortium name="Mycorrhizal Genomics Consortium"/>
            <person name="Kohler A."/>
            <person name="Kuo A."/>
            <person name="Nagy L.G."/>
            <person name="Floudas D."/>
            <person name="Copeland A."/>
            <person name="Barry K.W."/>
            <person name="Cichocki N."/>
            <person name="Veneault-Fourrey C."/>
            <person name="LaButti K."/>
            <person name="Lindquist E.A."/>
            <person name="Lipzen A."/>
            <person name="Lundell T."/>
            <person name="Morin E."/>
            <person name="Murat C."/>
            <person name="Riley R."/>
            <person name="Ohm R."/>
            <person name="Sun H."/>
            <person name="Tunlid A."/>
            <person name="Henrissat B."/>
            <person name="Grigoriev I.V."/>
            <person name="Hibbett D.S."/>
            <person name="Martin F."/>
        </authorList>
    </citation>
    <scope>NUCLEOTIDE SEQUENCE [LARGE SCALE GENOMIC DNA]</scope>
    <source>
        <strain evidence="3">MUT 4182</strain>
    </source>
</reference>
<evidence type="ECO:0000313" key="3">
    <source>
        <dbReference type="Proteomes" id="UP000054248"/>
    </source>
</evidence>
<dbReference type="HOGENOM" id="CLU_1349771_0_0_1"/>
<keyword evidence="1" id="KW-0812">Transmembrane</keyword>
<keyword evidence="1" id="KW-0472">Membrane</keyword>
<feature type="transmembrane region" description="Helical" evidence="1">
    <location>
        <begin position="178"/>
        <end position="201"/>
    </location>
</feature>
<evidence type="ECO:0000313" key="2">
    <source>
        <dbReference type="EMBL" id="KIO23910.1"/>
    </source>
</evidence>
<gene>
    <name evidence="2" type="ORF">M407DRAFT_26706</name>
</gene>
<organism evidence="2 3">
    <name type="scientific">Tulasnella calospora MUT 4182</name>
    <dbReference type="NCBI Taxonomy" id="1051891"/>
    <lineage>
        <taxon>Eukaryota</taxon>
        <taxon>Fungi</taxon>
        <taxon>Dikarya</taxon>
        <taxon>Basidiomycota</taxon>
        <taxon>Agaricomycotina</taxon>
        <taxon>Agaricomycetes</taxon>
        <taxon>Cantharellales</taxon>
        <taxon>Tulasnellaceae</taxon>
        <taxon>Tulasnella</taxon>
    </lineage>
</organism>
<protein>
    <submittedName>
        <fullName evidence="2">Uncharacterized protein</fullName>
    </submittedName>
</protein>
<accession>A0A0C3Q4L4</accession>
<name>A0A0C3Q4L4_9AGAM</name>
<sequence length="203" mass="21311">MSSSTVIQVNDNNVKFDCPQGSLLGVWTLNNDGAYNQNTKGNDCWMEYSFTGTGVSVNILGNWDHGVYSCQIDDGSPQWFNANSPNIGYALGCAVSGLANDKHTLRVTNAPMSGWWLTLQNITLTTGDAFAGSKTFTSGWAAYQLPSTLASPASASTVTTVTTVTATSASGNHVSTGAFAAVAAVLATLFVGSTIAAVYFWRP</sequence>
<proteinExistence type="predicted"/>
<evidence type="ECO:0000256" key="1">
    <source>
        <dbReference type="SAM" id="Phobius"/>
    </source>
</evidence>
<reference evidence="2 3" key="1">
    <citation type="submission" date="2014-04" db="EMBL/GenBank/DDBJ databases">
        <authorList>
            <consortium name="DOE Joint Genome Institute"/>
            <person name="Kuo A."/>
            <person name="Girlanda M."/>
            <person name="Perotto S."/>
            <person name="Kohler A."/>
            <person name="Nagy L.G."/>
            <person name="Floudas D."/>
            <person name="Copeland A."/>
            <person name="Barry K.W."/>
            <person name="Cichocki N."/>
            <person name="Veneault-Fourrey C."/>
            <person name="LaButti K."/>
            <person name="Lindquist E.A."/>
            <person name="Lipzen A."/>
            <person name="Lundell T."/>
            <person name="Morin E."/>
            <person name="Murat C."/>
            <person name="Sun H."/>
            <person name="Tunlid A."/>
            <person name="Henrissat B."/>
            <person name="Grigoriev I.V."/>
            <person name="Hibbett D.S."/>
            <person name="Martin F."/>
            <person name="Nordberg H.P."/>
            <person name="Cantor M.N."/>
            <person name="Hua S.X."/>
        </authorList>
    </citation>
    <scope>NUCLEOTIDE SEQUENCE [LARGE SCALE GENOMIC DNA]</scope>
    <source>
        <strain evidence="2 3">MUT 4182</strain>
    </source>
</reference>
<dbReference type="Gene3D" id="2.60.120.260">
    <property type="entry name" value="Galactose-binding domain-like"/>
    <property type="match status" value="1"/>
</dbReference>